<reference evidence="2 3" key="1">
    <citation type="submission" date="2024-09" db="EMBL/GenBank/DDBJ databases">
        <authorList>
            <person name="Sun Q."/>
            <person name="Mori K."/>
        </authorList>
    </citation>
    <scope>NUCLEOTIDE SEQUENCE [LARGE SCALE GENOMIC DNA]</scope>
    <source>
        <strain evidence="2 3">JCM 13852</strain>
    </source>
</reference>
<evidence type="ECO:0000313" key="3">
    <source>
        <dbReference type="Proteomes" id="UP001589535"/>
    </source>
</evidence>
<dbReference type="RefSeq" id="WP_378201545.1">
    <property type="nucleotide sequence ID" value="NZ_JBHMBK010000030.1"/>
</dbReference>
<dbReference type="Proteomes" id="UP001589535">
    <property type="component" value="Unassembled WGS sequence"/>
</dbReference>
<feature type="transmembrane region" description="Helical" evidence="1">
    <location>
        <begin position="31"/>
        <end position="55"/>
    </location>
</feature>
<keyword evidence="1" id="KW-1133">Transmembrane helix</keyword>
<name>A0ABV5UCM0_9PSEU</name>
<evidence type="ECO:0000256" key="1">
    <source>
        <dbReference type="SAM" id="Phobius"/>
    </source>
</evidence>
<gene>
    <name evidence="2" type="ORF">ACFFTO_32015</name>
</gene>
<sequence length="329" mass="34764">MGPAQRRRAMRDAARAAGLGNVVRIYRGHSVGAAVVLGFLAVPAAIAAVIATIVLRSEDSTVWQWPLLGLSALAGLIVLAAHVFPVPGGRHWIAAAEGGVVVWQRAAGWAATWAEAPQLDEGTVCGGRDLTAARLRRSPVGAWTRRRVTSWTLLALSGAAAVWFTAVPIARNYLVGDLPAKAGQLARLCDGGRPFGRTAAYAGPAPHPVVVFAEGAESYASDPHADPAAVQLVGCVVITGGVVVEHCDYERGYRTEAVRGTYRVDVVEARTGRALGSFPIAGGRRGRGCVERLFVRPDKVDEKLRKDYDLPDSEALGAHLAEFVSGTPR</sequence>
<feature type="transmembrane region" description="Helical" evidence="1">
    <location>
        <begin position="151"/>
        <end position="170"/>
    </location>
</feature>
<keyword evidence="1" id="KW-0472">Membrane</keyword>
<feature type="transmembrane region" description="Helical" evidence="1">
    <location>
        <begin position="67"/>
        <end position="84"/>
    </location>
</feature>
<keyword evidence="1" id="KW-0812">Transmembrane</keyword>
<accession>A0ABV5UCM0</accession>
<dbReference type="EMBL" id="JBHMBK010000030">
    <property type="protein sequence ID" value="MFB9688826.1"/>
    <property type="molecule type" value="Genomic_DNA"/>
</dbReference>
<protein>
    <submittedName>
        <fullName evidence="2">Uncharacterized protein</fullName>
    </submittedName>
</protein>
<comment type="caution">
    <text evidence="2">The sequence shown here is derived from an EMBL/GenBank/DDBJ whole genome shotgun (WGS) entry which is preliminary data.</text>
</comment>
<evidence type="ECO:0000313" key="2">
    <source>
        <dbReference type="EMBL" id="MFB9688826.1"/>
    </source>
</evidence>
<organism evidence="2 3">
    <name type="scientific">Amycolatopsis plumensis</name>
    <dbReference type="NCBI Taxonomy" id="236508"/>
    <lineage>
        <taxon>Bacteria</taxon>
        <taxon>Bacillati</taxon>
        <taxon>Actinomycetota</taxon>
        <taxon>Actinomycetes</taxon>
        <taxon>Pseudonocardiales</taxon>
        <taxon>Pseudonocardiaceae</taxon>
        <taxon>Amycolatopsis</taxon>
    </lineage>
</organism>
<keyword evidence="3" id="KW-1185">Reference proteome</keyword>
<proteinExistence type="predicted"/>